<dbReference type="GeneID" id="91544641"/>
<feature type="chain" id="PRO_5045977475" description="Lipoprotein" evidence="1">
    <location>
        <begin position="26"/>
        <end position="208"/>
    </location>
</feature>
<reference evidence="2 3" key="1">
    <citation type="submission" date="2022-10" db="EMBL/GenBank/DDBJ databases">
        <title>The complete genomes of actinobacterial strains from the NBC collection.</title>
        <authorList>
            <person name="Joergensen T.S."/>
            <person name="Alvarez Arevalo M."/>
            <person name="Sterndorff E.B."/>
            <person name="Faurdal D."/>
            <person name="Vuksanovic O."/>
            <person name="Mourched A.-S."/>
            <person name="Charusanti P."/>
            <person name="Shaw S."/>
            <person name="Blin K."/>
            <person name="Weber T."/>
        </authorList>
    </citation>
    <scope>NUCLEOTIDE SEQUENCE [LARGE SCALE GENOMIC DNA]</scope>
    <source>
        <strain evidence="2 3">NBC 01753</strain>
    </source>
</reference>
<feature type="signal peptide" evidence="1">
    <location>
        <begin position="1"/>
        <end position="25"/>
    </location>
</feature>
<keyword evidence="1" id="KW-0732">Signal</keyword>
<protein>
    <recommendedName>
        <fullName evidence="4">Lipoprotein</fullName>
    </recommendedName>
</protein>
<dbReference type="EMBL" id="CP109134">
    <property type="protein sequence ID" value="WSD07572.1"/>
    <property type="molecule type" value="Genomic_DNA"/>
</dbReference>
<keyword evidence="3" id="KW-1185">Reference proteome</keyword>
<evidence type="ECO:0000256" key="1">
    <source>
        <dbReference type="SAM" id="SignalP"/>
    </source>
</evidence>
<proteinExistence type="predicted"/>
<dbReference type="PROSITE" id="PS51318">
    <property type="entry name" value="TAT"/>
    <property type="match status" value="1"/>
</dbReference>
<accession>A0ABZ1GN10</accession>
<gene>
    <name evidence="2" type="ORF">OIE73_18695</name>
</gene>
<sequence length="208" mass="21223">MRTKRLVLAGIAALALAGGSGTALAVNGGEPSAAAGETAGGGAREAAAVRAPDLPAASLTAGPRVVRPYQPVEIGQGAKMGLLPEGRQNYVVAWENYAESVERAKGYAGDSIRPDSLSGGLHTEGDDALYTGAFRTETVPARITLRIDGGAEVEAGMLRLPGDPGWGTYYYDAAAGAGVPRESVTITAYGPDGSVLADLTFQPFFAGR</sequence>
<organism evidence="2 3">
    <name type="scientific">Streptomyces hirsutus</name>
    <dbReference type="NCBI Taxonomy" id="35620"/>
    <lineage>
        <taxon>Bacteria</taxon>
        <taxon>Bacillati</taxon>
        <taxon>Actinomycetota</taxon>
        <taxon>Actinomycetes</taxon>
        <taxon>Kitasatosporales</taxon>
        <taxon>Streptomycetaceae</taxon>
        <taxon>Streptomyces</taxon>
    </lineage>
</organism>
<dbReference type="RefSeq" id="WP_326753608.1">
    <property type="nucleotide sequence ID" value="NZ_CP109134.1"/>
</dbReference>
<evidence type="ECO:0000313" key="3">
    <source>
        <dbReference type="Proteomes" id="UP001335325"/>
    </source>
</evidence>
<evidence type="ECO:0000313" key="2">
    <source>
        <dbReference type="EMBL" id="WSD07572.1"/>
    </source>
</evidence>
<dbReference type="Proteomes" id="UP001335325">
    <property type="component" value="Chromosome"/>
</dbReference>
<name>A0ABZ1GN10_9ACTN</name>
<dbReference type="InterPro" id="IPR006311">
    <property type="entry name" value="TAT_signal"/>
</dbReference>
<evidence type="ECO:0008006" key="4">
    <source>
        <dbReference type="Google" id="ProtNLM"/>
    </source>
</evidence>